<dbReference type="Proteomes" id="UP000595038">
    <property type="component" value="Chromosome"/>
</dbReference>
<reference evidence="2 5" key="2">
    <citation type="submission" date="2020-12" db="EMBL/GenBank/DDBJ databases">
        <title>FDA dAtabase for Regulatory Grade micrObial Sequences (FDA-ARGOS): Supporting development and validation of Infectious Disease Dx tests.</title>
        <authorList>
            <person name="Nelson B."/>
            <person name="Plummer A."/>
            <person name="Tallon L."/>
            <person name="Sadzewicz L."/>
            <person name="Zhao X."/>
            <person name="Boylan J."/>
            <person name="Ott S."/>
            <person name="Bowen H."/>
            <person name="Vavikolanu K."/>
            <person name="Mehta A."/>
            <person name="Aluvathingal J."/>
            <person name="Nadendla S."/>
            <person name="Myers T."/>
            <person name="Yan Y."/>
            <person name="Sichtig H."/>
        </authorList>
    </citation>
    <scope>NUCLEOTIDE SEQUENCE [LARGE SCALE GENOMIC DNA]</scope>
    <source>
        <strain evidence="2 5">FDAARGOS_923</strain>
    </source>
</reference>
<protein>
    <submittedName>
        <fullName evidence="2">GNAT family N-acetyltransferase</fullName>
    </submittedName>
    <submittedName>
        <fullName evidence="3">Putative ribosomal N-acetyltransferase YdaF</fullName>
    </submittedName>
</protein>
<dbReference type="EMBL" id="CP065647">
    <property type="protein sequence ID" value="QPR70813.1"/>
    <property type="molecule type" value="Genomic_DNA"/>
</dbReference>
<dbReference type="Pfam" id="PF13302">
    <property type="entry name" value="Acetyltransf_3"/>
    <property type="match status" value="1"/>
</dbReference>
<reference evidence="3 4" key="1">
    <citation type="submission" date="2019-06" db="EMBL/GenBank/DDBJ databases">
        <title>Genome sequence analysis of &gt;100 Bacillus licheniformis strains suggests intrinsic resistance to this species.</title>
        <authorList>
            <person name="Wels M."/>
            <person name="Siezen R.J."/>
            <person name="Johansen E."/>
            <person name="Stuer-Lauridsen B."/>
            <person name="Bjerre K."/>
            <person name="Nielsen B.K.K."/>
        </authorList>
    </citation>
    <scope>NUCLEOTIDE SEQUENCE [LARGE SCALE GENOMIC DNA]</scope>
    <source>
        <strain evidence="3 4">BAC-16736</strain>
    </source>
</reference>
<organism evidence="3 4">
    <name type="scientific">Bacillus licheniformis</name>
    <dbReference type="NCBI Taxonomy" id="1402"/>
    <lineage>
        <taxon>Bacteria</taxon>
        <taxon>Bacillati</taxon>
        <taxon>Bacillota</taxon>
        <taxon>Bacilli</taxon>
        <taxon>Bacillales</taxon>
        <taxon>Bacillaceae</taxon>
        <taxon>Bacillus</taxon>
    </lineage>
</organism>
<evidence type="ECO:0000313" key="5">
    <source>
        <dbReference type="Proteomes" id="UP000595038"/>
    </source>
</evidence>
<feature type="domain" description="N-acetyltransferase" evidence="1">
    <location>
        <begin position="49"/>
        <end position="212"/>
    </location>
</feature>
<dbReference type="GeneID" id="92860897"/>
<gene>
    <name evidence="3" type="ORF">CHCC16736_2516</name>
    <name evidence="2" type="ORF">I6G80_13205</name>
</gene>
<name>A0A1Y0YGV6_BACLI</name>
<dbReference type="PANTHER" id="PTHR43441:SF3">
    <property type="entry name" value="ACETYLTRANSFERASE"/>
    <property type="match status" value="1"/>
</dbReference>
<dbReference type="InterPro" id="IPR051908">
    <property type="entry name" value="Ribosomal_N-acetyltransferase"/>
</dbReference>
<dbReference type="EMBL" id="NILC01000009">
    <property type="protein sequence ID" value="TWL32128.1"/>
    <property type="molecule type" value="Genomic_DNA"/>
</dbReference>
<dbReference type="Proteomes" id="UP000435910">
    <property type="component" value="Unassembled WGS sequence"/>
</dbReference>
<dbReference type="SUPFAM" id="SSF55729">
    <property type="entry name" value="Acyl-CoA N-acyltransferases (Nat)"/>
    <property type="match status" value="1"/>
</dbReference>
<dbReference type="Gene3D" id="3.40.630.30">
    <property type="match status" value="1"/>
</dbReference>
<accession>A0A1Y0YGV6</accession>
<dbReference type="RefSeq" id="WP_016885960.1">
    <property type="nucleotide sequence ID" value="NZ_BEXU01000028.1"/>
</dbReference>
<dbReference type="InterPro" id="IPR016181">
    <property type="entry name" value="Acyl_CoA_acyltransferase"/>
</dbReference>
<evidence type="ECO:0000313" key="3">
    <source>
        <dbReference type="EMBL" id="TWL32128.1"/>
    </source>
</evidence>
<keyword evidence="3" id="KW-0808">Transferase</keyword>
<sequence length="218" mass="25421">MQTGAEFDGQAFWITSPAVATFHEKHLREEYFMNPILLDFPDSFETERLLIRAPRAGDGKAVYDAIAASFSELKPWMPFAREIPEEERVEINVRRAQADFILRNDLRMHIFHKETGKFVGSTGLHRMDWKAKRFEIGYWRSSEFSGQGYMTEALNGLIDFARRHVRAKRLEICCDSMNTKSRKMAERLGFELEAVLQSDDLSNDLSEYRDTCIYSRIF</sequence>
<dbReference type="PROSITE" id="PS51186">
    <property type="entry name" value="GNAT"/>
    <property type="match status" value="1"/>
</dbReference>
<dbReference type="GO" id="GO:1990189">
    <property type="term" value="F:protein N-terminal-serine acetyltransferase activity"/>
    <property type="evidence" value="ECO:0007669"/>
    <property type="project" value="TreeGrafter"/>
</dbReference>
<evidence type="ECO:0000313" key="2">
    <source>
        <dbReference type="EMBL" id="QPR70813.1"/>
    </source>
</evidence>
<proteinExistence type="predicted"/>
<dbReference type="GO" id="GO:0008999">
    <property type="term" value="F:protein-N-terminal-alanine acetyltransferase activity"/>
    <property type="evidence" value="ECO:0007669"/>
    <property type="project" value="TreeGrafter"/>
</dbReference>
<dbReference type="InterPro" id="IPR000182">
    <property type="entry name" value="GNAT_dom"/>
</dbReference>
<dbReference type="AlphaFoldDB" id="A0A1Y0YGV6"/>
<evidence type="ECO:0000259" key="1">
    <source>
        <dbReference type="PROSITE" id="PS51186"/>
    </source>
</evidence>
<dbReference type="PANTHER" id="PTHR43441">
    <property type="entry name" value="RIBOSOMAL-PROTEIN-SERINE ACETYLTRANSFERASE"/>
    <property type="match status" value="1"/>
</dbReference>
<evidence type="ECO:0000313" key="4">
    <source>
        <dbReference type="Proteomes" id="UP000435910"/>
    </source>
</evidence>
<dbReference type="GO" id="GO:0005737">
    <property type="term" value="C:cytoplasm"/>
    <property type="evidence" value="ECO:0007669"/>
    <property type="project" value="TreeGrafter"/>
</dbReference>